<keyword evidence="1" id="KW-0812">Transmembrane</keyword>
<evidence type="ECO:0000313" key="3">
    <source>
        <dbReference type="Proteomes" id="UP000006322"/>
    </source>
</evidence>
<organism evidence="2 3">
    <name type="scientific">Paraglaciecola polaris LMG 21857</name>
    <dbReference type="NCBI Taxonomy" id="1129793"/>
    <lineage>
        <taxon>Bacteria</taxon>
        <taxon>Pseudomonadati</taxon>
        <taxon>Pseudomonadota</taxon>
        <taxon>Gammaproteobacteria</taxon>
        <taxon>Alteromonadales</taxon>
        <taxon>Alteromonadaceae</taxon>
        <taxon>Paraglaciecola</taxon>
    </lineage>
</organism>
<keyword evidence="1" id="KW-0472">Membrane</keyword>
<proteinExistence type="predicted"/>
<evidence type="ECO:0000313" key="2">
    <source>
        <dbReference type="EMBL" id="GAC33633.1"/>
    </source>
</evidence>
<protein>
    <submittedName>
        <fullName evidence="2">Uncharacterized protein</fullName>
    </submittedName>
</protein>
<comment type="caution">
    <text evidence="2">The sequence shown here is derived from an EMBL/GenBank/DDBJ whole genome shotgun (WGS) entry which is preliminary data.</text>
</comment>
<evidence type="ECO:0000256" key="1">
    <source>
        <dbReference type="SAM" id="Phobius"/>
    </source>
</evidence>
<dbReference type="RefSeq" id="WP_007105409.1">
    <property type="nucleotide sequence ID" value="NZ_BAER01000067.1"/>
</dbReference>
<keyword evidence="1" id="KW-1133">Transmembrane helix</keyword>
<feature type="transmembrane region" description="Helical" evidence="1">
    <location>
        <begin position="67"/>
        <end position="86"/>
    </location>
</feature>
<keyword evidence="3" id="KW-1185">Reference proteome</keyword>
<gene>
    <name evidence="2" type="ORF">GPLA_2739</name>
</gene>
<accession>K6ZY08</accession>
<reference evidence="3" key="1">
    <citation type="journal article" date="2014" name="Environ. Microbiol.">
        <title>Comparative genomics of the marine bacterial genus Glaciecola reveals the high degree of genomic diversity and genomic characteristic for cold adaptation.</title>
        <authorList>
            <person name="Qin Q.L."/>
            <person name="Xie B.B."/>
            <person name="Yu Y."/>
            <person name="Shu Y.L."/>
            <person name="Rong J.C."/>
            <person name="Zhang Y.J."/>
            <person name="Zhao D.L."/>
            <person name="Chen X.L."/>
            <person name="Zhang X.Y."/>
            <person name="Chen B."/>
            <person name="Zhou B.C."/>
            <person name="Zhang Y.Z."/>
        </authorList>
    </citation>
    <scope>NUCLEOTIDE SEQUENCE [LARGE SCALE GENOMIC DNA]</scope>
    <source>
        <strain evidence="3">LMG 21857</strain>
    </source>
</reference>
<sequence length="133" mass="15103">MQNIIFRKDDIVVSTALFKTARRSYRISDIEKIAIKRPLLWFSLPIAIGSFALLSSFQPYLYVHERWFCMAGMFLLPLMGWLIATLNVTSKAYTNDVAAIGYMPTLEAARNALDTVIFQANDKTNTVSNTDEE</sequence>
<dbReference type="EMBL" id="BAER01000067">
    <property type="protein sequence ID" value="GAC33633.1"/>
    <property type="molecule type" value="Genomic_DNA"/>
</dbReference>
<dbReference type="Proteomes" id="UP000006322">
    <property type="component" value="Unassembled WGS sequence"/>
</dbReference>
<name>K6ZY08_9ALTE</name>
<dbReference type="AlphaFoldDB" id="K6ZY08"/>
<feature type="transmembrane region" description="Helical" evidence="1">
    <location>
        <begin position="39"/>
        <end position="61"/>
    </location>
</feature>